<dbReference type="OrthoDB" id="35104at2157"/>
<dbReference type="InterPro" id="IPR011668">
    <property type="entry name" value="HVO_2753-like_ZBP"/>
</dbReference>
<evidence type="ECO:0000313" key="5">
    <source>
        <dbReference type="Proteomes" id="UP000241022"/>
    </source>
</evidence>
<gene>
    <name evidence="3" type="ORF">A7X95_00370</name>
    <name evidence="2" type="ORF">T478_0509</name>
</gene>
<reference evidence="3" key="2">
    <citation type="submission" date="2016-05" db="EMBL/GenBank/DDBJ databases">
        <authorList>
            <person name="Lavstsen T."/>
            <person name="Jespersen J.S."/>
        </authorList>
    </citation>
    <scope>NUCLEOTIDE SEQUENCE [LARGE SCALE GENOMIC DNA]</scope>
    <source>
        <strain evidence="3">U25</strain>
    </source>
</reference>
<dbReference type="STRING" id="1410606.T478_0509"/>
<protein>
    <submittedName>
        <fullName evidence="2 3">RNA-binding protein</fullName>
    </submittedName>
</protein>
<keyword evidence="5" id="KW-1185">Reference proteome</keyword>
<organism evidence="2 4">
    <name type="scientific">Candidatus Nitrosopelagicus brevis</name>
    <dbReference type="NCBI Taxonomy" id="1410606"/>
    <lineage>
        <taxon>Archaea</taxon>
        <taxon>Nitrososphaerota</taxon>
    </lineage>
</organism>
<dbReference type="Proteomes" id="UP000241022">
    <property type="component" value="Unassembled WGS sequence"/>
</dbReference>
<dbReference type="HOGENOM" id="CLU_196471_1_0_2"/>
<dbReference type="EMBL" id="CP007026">
    <property type="protein sequence ID" value="AJA93253.1"/>
    <property type="molecule type" value="Genomic_DNA"/>
</dbReference>
<proteinExistence type="predicted"/>
<dbReference type="Pfam" id="PF07754">
    <property type="entry name" value="HVO_2753_ZBP"/>
    <property type="match status" value="1"/>
</dbReference>
<evidence type="ECO:0000313" key="3">
    <source>
        <dbReference type="EMBL" id="PTL88449.1"/>
    </source>
</evidence>
<evidence type="ECO:0000259" key="1">
    <source>
        <dbReference type="Pfam" id="PF07754"/>
    </source>
</evidence>
<evidence type="ECO:0000313" key="4">
    <source>
        <dbReference type="Proteomes" id="UP000030944"/>
    </source>
</evidence>
<reference evidence="2 4" key="1">
    <citation type="journal article" date="2015" name="Proc. Natl. Acad. Sci. U.S.A.">
        <title>Genomic and proteomic characterization of "Candidatus Nitrosopelagicus brevis": An ammonia-oxidizing archaeon from the open ocean.</title>
        <authorList>
            <person name="Santoro A.E."/>
            <person name="Dupont C.L."/>
            <person name="Richter R.A."/>
            <person name="Craig M.T."/>
            <person name="Carini P."/>
            <person name="McIlvin M.R."/>
            <person name="Yang Y."/>
            <person name="Orsi W.D."/>
            <person name="Moran D.M."/>
            <person name="Saito M.A."/>
        </authorList>
    </citation>
    <scope>NUCLEOTIDE SEQUENCE [LARGE SCALE GENOMIC DNA]</scope>
    <source>
        <strain evidence="2">CN25</strain>
        <strain evidence="4">V2</strain>
    </source>
</reference>
<dbReference type="PANTHER" id="PTHR40733:SF1">
    <property type="entry name" value="SMALL ZINC FINGER PROTEIN HVO-2753-LIKE ZINC-BINDING POCKET DOMAIN-CONTAINING PROTEIN"/>
    <property type="match status" value="1"/>
</dbReference>
<reference evidence="3 5" key="3">
    <citation type="submission" date="2018-04" db="EMBL/GenBank/DDBJ databases">
        <title>Transcriptomics of ammonia oxidizing archaea.</title>
        <authorList>
            <person name="Carini P."/>
        </authorList>
    </citation>
    <scope>NUCLEOTIDE SEQUENCE [LARGE SCALE GENOMIC DNA]</scope>
    <source>
        <strain evidence="3 5">U25</strain>
    </source>
</reference>
<dbReference type="NCBIfam" id="NF011481">
    <property type="entry name" value="PRK14890.1"/>
    <property type="match status" value="1"/>
</dbReference>
<name>A0A0A7V309_9ARCH</name>
<dbReference type="InterPro" id="IPR044720">
    <property type="entry name" value="HVO_2753-like"/>
</dbReference>
<dbReference type="KEGG" id="nbv:T478_0509"/>
<dbReference type="EMBL" id="LXWN01000001">
    <property type="protein sequence ID" value="PTL88449.1"/>
    <property type="molecule type" value="Genomic_DNA"/>
</dbReference>
<accession>A0A0A7V309</accession>
<dbReference type="AlphaFoldDB" id="A0A0A7V309"/>
<sequence>MLDLDGNSPKISLPVCNGCNRHIMPGDNNVKFICPECPDELIWRCGSCREAAAPYKCESCGFSGP</sequence>
<evidence type="ECO:0000313" key="2">
    <source>
        <dbReference type="EMBL" id="AJA93253.1"/>
    </source>
</evidence>
<dbReference type="Proteomes" id="UP000030944">
    <property type="component" value="Chromosome"/>
</dbReference>
<feature type="domain" description="Small zinc finger protein HVO-2753-like zinc-binding pocket" evidence="1">
    <location>
        <begin position="16"/>
        <end position="61"/>
    </location>
</feature>
<dbReference type="PANTHER" id="PTHR40733">
    <property type="entry name" value="ZINC-RIBBON RNA-BINDING PROTEIN INVOLVED IN TRANSLATION-RELATED"/>
    <property type="match status" value="1"/>
</dbReference>